<dbReference type="PROSITE" id="PS00198">
    <property type="entry name" value="4FE4S_FER_1"/>
    <property type="match status" value="2"/>
</dbReference>
<evidence type="ECO:0000256" key="3">
    <source>
        <dbReference type="ARBA" id="ARBA00022723"/>
    </source>
</evidence>
<dbReference type="InterPro" id="IPR008254">
    <property type="entry name" value="Flavodoxin/NO_synth"/>
</dbReference>
<dbReference type="Pfam" id="PF12641">
    <property type="entry name" value="Flavodoxin_3"/>
    <property type="match status" value="1"/>
</dbReference>
<evidence type="ECO:0000313" key="8">
    <source>
        <dbReference type="EMBL" id="QTL97890.1"/>
    </source>
</evidence>
<keyword evidence="5" id="KW-0411">Iron-sulfur</keyword>
<evidence type="ECO:0000256" key="2">
    <source>
        <dbReference type="ARBA" id="ARBA00022485"/>
    </source>
</evidence>
<dbReference type="InterPro" id="IPR047964">
    <property type="entry name" value="EFR1-like"/>
</dbReference>
<protein>
    <submittedName>
        <fullName evidence="8">Uncharacterized protein</fullName>
    </submittedName>
</protein>
<accession>A0A8A7K9J3</accession>
<dbReference type="GO" id="GO:0009055">
    <property type="term" value="F:electron transfer activity"/>
    <property type="evidence" value="ECO:0007669"/>
    <property type="project" value="InterPro"/>
</dbReference>
<dbReference type="Proteomes" id="UP000665020">
    <property type="component" value="Chromosome"/>
</dbReference>
<dbReference type="Pfam" id="PF25160">
    <property type="entry name" value="LdpA_Fe-S-bd"/>
    <property type="match status" value="1"/>
</dbReference>
<evidence type="ECO:0000256" key="5">
    <source>
        <dbReference type="ARBA" id="ARBA00023014"/>
    </source>
</evidence>
<dbReference type="InterPro" id="IPR001226">
    <property type="entry name" value="Flavodoxin_CS"/>
</dbReference>
<dbReference type="EMBL" id="CP046640">
    <property type="protein sequence ID" value="QTL97890.1"/>
    <property type="molecule type" value="Genomic_DNA"/>
</dbReference>
<dbReference type="Gene3D" id="3.30.70.20">
    <property type="match status" value="1"/>
</dbReference>
<evidence type="ECO:0000259" key="7">
    <source>
        <dbReference type="Pfam" id="PF25160"/>
    </source>
</evidence>
<evidence type="ECO:0000256" key="1">
    <source>
        <dbReference type="ARBA" id="ARBA00001966"/>
    </source>
</evidence>
<dbReference type="SUPFAM" id="SSF52218">
    <property type="entry name" value="Flavoproteins"/>
    <property type="match status" value="1"/>
</dbReference>
<dbReference type="InterPro" id="IPR057431">
    <property type="entry name" value="LdpA_Fe-S-bd"/>
</dbReference>
<dbReference type="Gene3D" id="3.40.50.360">
    <property type="match status" value="1"/>
</dbReference>
<dbReference type="SUPFAM" id="SSF54862">
    <property type="entry name" value="4Fe-4S ferredoxins"/>
    <property type="match status" value="1"/>
</dbReference>
<dbReference type="PANTHER" id="PTHR24960:SF79">
    <property type="entry name" value="PHOTOSYSTEM I IRON-SULFUR CENTER"/>
    <property type="match status" value="1"/>
</dbReference>
<evidence type="ECO:0000259" key="6">
    <source>
        <dbReference type="Pfam" id="PF12641"/>
    </source>
</evidence>
<evidence type="ECO:0000313" key="9">
    <source>
        <dbReference type="Proteomes" id="UP000665020"/>
    </source>
</evidence>
<dbReference type="AlphaFoldDB" id="A0A8A7K9J3"/>
<keyword evidence="3" id="KW-0479">Metal-binding</keyword>
<keyword evidence="2" id="KW-0004">4Fe-4S</keyword>
<dbReference type="KEGG" id="ifn:GM661_07800"/>
<sequence length="282" mass="32895">MKILILYFSGTGNTYFIANMIYKKCKEDNYKIQLSSIENFSPENVKGYDILIFGFPIYACDMPLFLQEYVDRMSLPKSRGVMLFSTFGFYAGNSLRRTAKKFSDKGFIPLVSEEVKMPGSDGLAFMKKDSNFVKKVLSKNYLENPIIKNYVNKIYNFIDKNTDKLKQELNREDLVMSKLKARGVVLDSFVKMIYNPGERFIKNRFWVDNKCIKCRLCEKICPANNIRITNNEVIFSNQCYLCMRCIHQCPVESIQIGKWTVDKFRWQGPNNDYKPAKLLNKT</sequence>
<feature type="domain" description="Flavodoxin-like" evidence="6">
    <location>
        <begin position="4"/>
        <end position="94"/>
    </location>
</feature>
<reference evidence="8" key="1">
    <citation type="submission" date="2019-12" db="EMBL/GenBank/DDBJ databases">
        <authorList>
            <person name="zhang j."/>
            <person name="sun C.M."/>
        </authorList>
    </citation>
    <scope>NUCLEOTIDE SEQUENCE</scope>
    <source>
        <strain evidence="8">NS-1</strain>
    </source>
</reference>
<dbReference type="PROSITE" id="PS00201">
    <property type="entry name" value="FLAVODOXIN"/>
    <property type="match status" value="1"/>
</dbReference>
<evidence type="ECO:0000256" key="4">
    <source>
        <dbReference type="ARBA" id="ARBA00023004"/>
    </source>
</evidence>
<feature type="domain" description="Light dependent period A-like Fe-S cluster-binding" evidence="7">
    <location>
        <begin position="215"/>
        <end position="255"/>
    </location>
</feature>
<name>A0A8A7K9J3_9FIRM</name>
<dbReference type="GO" id="GO:0010181">
    <property type="term" value="F:FMN binding"/>
    <property type="evidence" value="ECO:0007669"/>
    <property type="project" value="InterPro"/>
</dbReference>
<dbReference type="InterPro" id="IPR029039">
    <property type="entry name" value="Flavoprotein-like_sf"/>
</dbReference>
<dbReference type="PANTHER" id="PTHR24960">
    <property type="entry name" value="PHOTOSYSTEM I IRON-SULFUR CENTER-RELATED"/>
    <property type="match status" value="1"/>
</dbReference>
<dbReference type="InterPro" id="IPR017900">
    <property type="entry name" value="4Fe4S_Fe_S_CS"/>
</dbReference>
<keyword evidence="9" id="KW-1185">Reference proteome</keyword>
<dbReference type="NCBIfam" id="NF038196">
    <property type="entry name" value="ferrodoxin_EFR1"/>
    <property type="match status" value="1"/>
</dbReference>
<organism evidence="8 9">
    <name type="scientific">Iocasia fonsfrigidae</name>
    <dbReference type="NCBI Taxonomy" id="2682810"/>
    <lineage>
        <taxon>Bacteria</taxon>
        <taxon>Bacillati</taxon>
        <taxon>Bacillota</taxon>
        <taxon>Clostridia</taxon>
        <taxon>Halanaerobiales</taxon>
        <taxon>Halanaerobiaceae</taxon>
        <taxon>Iocasia</taxon>
    </lineage>
</organism>
<dbReference type="GO" id="GO:0051539">
    <property type="term" value="F:4 iron, 4 sulfur cluster binding"/>
    <property type="evidence" value="ECO:0007669"/>
    <property type="project" value="UniProtKB-KW"/>
</dbReference>
<dbReference type="GO" id="GO:0046872">
    <property type="term" value="F:metal ion binding"/>
    <property type="evidence" value="ECO:0007669"/>
    <property type="project" value="UniProtKB-KW"/>
</dbReference>
<dbReference type="InterPro" id="IPR050157">
    <property type="entry name" value="PSI_iron-sulfur_center"/>
</dbReference>
<gene>
    <name evidence="8" type="ORF">GM661_07800</name>
</gene>
<dbReference type="RefSeq" id="WP_230869497.1">
    <property type="nucleotide sequence ID" value="NZ_CP046640.1"/>
</dbReference>
<proteinExistence type="predicted"/>
<keyword evidence="4" id="KW-0408">Iron</keyword>
<comment type="cofactor">
    <cofactor evidence="1">
        <name>[4Fe-4S] cluster</name>
        <dbReference type="ChEBI" id="CHEBI:49883"/>
    </cofactor>
</comment>